<dbReference type="SMART" id="SM00202">
    <property type="entry name" value="SR"/>
    <property type="match status" value="3"/>
</dbReference>
<reference evidence="12" key="1">
    <citation type="submission" date="2025-08" db="UniProtKB">
        <authorList>
            <consortium name="RefSeq"/>
        </authorList>
    </citation>
    <scope>IDENTIFICATION</scope>
    <source>
        <tissue evidence="12">Gonads</tissue>
    </source>
</reference>
<evidence type="ECO:0000256" key="7">
    <source>
        <dbReference type="ARBA" id="ARBA00023157"/>
    </source>
</evidence>
<evidence type="ECO:0000313" key="11">
    <source>
        <dbReference type="Proteomes" id="UP000085678"/>
    </source>
</evidence>
<dbReference type="PANTHER" id="PTHR19331:SF465">
    <property type="entry name" value="EGG PEPTIDE SPERACT RECEPTOR"/>
    <property type="match status" value="1"/>
</dbReference>
<dbReference type="InParanoid" id="A0A1S3JS02"/>
<dbReference type="PRINTS" id="PR00258">
    <property type="entry name" value="SPERACTRCPTR"/>
</dbReference>
<feature type="domain" description="SRCR" evidence="10">
    <location>
        <begin position="20"/>
        <end position="66"/>
    </location>
</feature>
<evidence type="ECO:0000256" key="3">
    <source>
        <dbReference type="ARBA" id="ARBA00022729"/>
    </source>
</evidence>
<feature type="domain" description="SRCR" evidence="10">
    <location>
        <begin position="347"/>
        <end position="408"/>
    </location>
</feature>
<keyword evidence="4" id="KW-0677">Repeat</keyword>
<keyword evidence="3" id="KW-0732">Signal</keyword>
<dbReference type="PROSITE" id="PS00420">
    <property type="entry name" value="SRCR_1"/>
    <property type="match status" value="2"/>
</dbReference>
<feature type="domain" description="SRCR" evidence="10">
    <location>
        <begin position="184"/>
        <end position="340"/>
    </location>
</feature>
<sequence>MVEDGGGFVATGLVDHDPRGTGAFWLSDVNCAGTEAALYNCSSGGWDTISSVCGNNNYDDAGVICKAQGDGELRLVNTSNAYEGSLEIQYGGRWGRVCGYGWDLTSANVACKQLGFTGAHTPISNMSTRGTGRYWIQNLNCQGSEASLSDCYHDGVGGISSQYCDETLSHDAGVLCRGPNDGDVRLVGPTQYMGRVEIFYAGNWGRVCTNGWSLSDAVVTCRQLGFSGAVGSFTSLTPRGTSRVLLGSLEIQYGGRWGRVCGYGWDLTSANVACKQLGFTGAHTPISNMSTRGTGRYWIQNLNCQGSEASLSDCYHDGVGGISSQYCDETLSHDAGVLCRGPNDGDVRLVGPTQYMGRVEIFYAGNWGRVCTNGWSLSDAVVTCRQLGFSGAVGSFTSLTPRGTSRTN</sequence>
<feature type="disulfide bond" evidence="9">
    <location>
        <begin position="31"/>
        <end position="41"/>
    </location>
</feature>
<evidence type="ECO:0000256" key="8">
    <source>
        <dbReference type="ARBA" id="ARBA00023180"/>
    </source>
</evidence>
<dbReference type="Proteomes" id="UP000085678">
    <property type="component" value="Unplaced"/>
</dbReference>
<evidence type="ECO:0000256" key="4">
    <source>
        <dbReference type="ARBA" id="ARBA00022737"/>
    </source>
</evidence>
<dbReference type="InterPro" id="IPR001190">
    <property type="entry name" value="SRCR"/>
</dbReference>
<evidence type="ECO:0000256" key="6">
    <source>
        <dbReference type="ARBA" id="ARBA00023136"/>
    </source>
</evidence>
<accession>A0A1S3JS02</accession>
<keyword evidence="2" id="KW-0812">Transmembrane</keyword>
<evidence type="ECO:0000256" key="2">
    <source>
        <dbReference type="ARBA" id="ARBA00022692"/>
    </source>
</evidence>
<proteinExistence type="predicted"/>
<keyword evidence="5" id="KW-1133">Transmembrane helix</keyword>
<keyword evidence="11" id="KW-1185">Reference proteome</keyword>
<comment type="subcellular location">
    <subcellularLocation>
        <location evidence="1">Membrane</location>
        <topology evidence="1">Single-pass membrane protein</topology>
    </subcellularLocation>
</comment>
<evidence type="ECO:0000256" key="1">
    <source>
        <dbReference type="ARBA" id="ARBA00004167"/>
    </source>
</evidence>
<evidence type="ECO:0000256" key="9">
    <source>
        <dbReference type="PROSITE-ProRule" id="PRU00196"/>
    </source>
</evidence>
<name>A0A1S3JS02_LINAN</name>
<keyword evidence="8" id="KW-0325">Glycoprotein</keyword>
<keyword evidence="7 9" id="KW-1015">Disulfide bond</keyword>
<protein>
    <submittedName>
        <fullName evidence="12">Scavenger receptor cysteine-rich domain-containing group B protein-like</fullName>
    </submittedName>
</protein>
<dbReference type="Pfam" id="PF00530">
    <property type="entry name" value="SRCR"/>
    <property type="match status" value="5"/>
</dbReference>
<gene>
    <name evidence="12" type="primary">LOC106175578</name>
</gene>
<feature type="disulfide bond" evidence="9">
    <location>
        <begin position="304"/>
        <end position="314"/>
    </location>
</feature>
<dbReference type="GeneID" id="106175578"/>
<dbReference type="PROSITE" id="PS50287">
    <property type="entry name" value="SRCR_2"/>
    <property type="match status" value="4"/>
</dbReference>
<comment type="caution">
    <text evidence="9">Lacks conserved residue(s) required for the propagation of feature annotation.</text>
</comment>
<evidence type="ECO:0000256" key="5">
    <source>
        <dbReference type="ARBA" id="ARBA00022989"/>
    </source>
</evidence>
<dbReference type="RefSeq" id="XP_013413097.1">
    <property type="nucleotide sequence ID" value="XM_013557643.1"/>
</dbReference>
<keyword evidence="6" id="KW-0472">Membrane</keyword>
<evidence type="ECO:0000259" key="10">
    <source>
        <dbReference type="PROSITE" id="PS50287"/>
    </source>
</evidence>
<feature type="disulfide bond" evidence="9">
    <location>
        <begin position="141"/>
        <end position="151"/>
    </location>
</feature>
<dbReference type="GO" id="GO:0016020">
    <property type="term" value="C:membrane"/>
    <property type="evidence" value="ECO:0007669"/>
    <property type="project" value="UniProtKB-SubCell"/>
</dbReference>
<dbReference type="OrthoDB" id="6286334at2759"/>
<dbReference type="KEGG" id="lak:106175578"/>
<dbReference type="Gene3D" id="3.10.250.10">
    <property type="entry name" value="SRCR-like domain"/>
    <property type="match status" value="5"/>
</dbReference>
<feature type="domain" description="SRCR" evidence="10">
    <location>
        <begin position="73"/>
        <end position="177"/>
    </location>
</feature>
<dbReference type="SUPFAM" id="SSF56487">
    <property type="entry name" value="SRCR-like"/>
    <property type="match status" value="5"/>
</dbReference>
<evidence type="ECO:0000313" key="12">
    <source>
        <dbReference type="RefSeq" id="XP_013413097.1"/>
    </source>
</evidence>
<dbReference type="AlphaFoldDB" id="A0A1S3JS02"/>
<dbReference type="FunFam" id="3.10.250.10:FF:000016">
    <property type="entry name" value="Scavenger receptor cysteine-rich protein type 12"/>
    <property type="match status" value="2"/>
</dbReference>
<dbReference type="PANTHER" id="PTHR19331">
    <property type="entry name" value="SCAVENGER RECEPTOR DOMAIN-CONTAINING"/>
    <property type="match status" value="1"/>
</dbReference>
<dbReference type="STRING" id="7574.A0A1S3JS02"/>
<dbReference type="InterPro" id="IPR036772">
    <property type="entry name" value="SRCR-like_dom_sf"/>
</dbReference>
<organism evidence="11 12">
    <name type="scientific">Lingula anatina</name>
    <name type="common">Brachiopod</name>
    <name type="synonym">Lingula unguis</name>
    <dbReference type="NCBI Taxonomy" id="7574"/>
    <lineage>
        <taxon>Eukaryota</taxon>
        <taxon>Metazoa</taxon>
        <taxon>Spiralia</taxon>
        <taxon>Lophotrochozoa</taxon>
        <taxon>Brachiopoda</taxon>
        <taxon>Linguliformea</taxon>
        <taxon>Lingulata</taxon>
        <taxon>Lingulida</taxon>
        <taxon>Linguloidea</taxon>
        <taxon>Lingulidae</taxon>
        <taxon>Lingula</taxon>
    </lineage>
</organism>